<gene>
    <name evidence="4" type="ORF">SAMN05421505_15412</name>
</gene>
<feature type="domain" description="PAC" evidence="3">
    <location>
        <begin position="187"/>
        <end position="238"/>
    </location>
</feature>
<protein>
    <submittedName>
        <fullName evidence="4">Stage II sporulation protein E (SpoIIE)</fullName>
    </submittedName>
</protein>
<organism evidence="4 5">
    <name type="scientific">Sinosporangium album</name>
    <dbReference type="NCBI Taxonomy" id="504805"/>
    <lineage>
        <taxon>Bacteria</taxon>
        <taxon>Bacillati</taxon>
        <taxon>Actinomycetota</taxon>
        <taxon>Actinomycetes</taxon>
        <taxon>Streptosporangiales</taxon>
        <taxon>Streptosporangiaceae</taxon>
        <taxon>Sinosporangium</taxon>
    </lineage>
</organism>
<dbReference type="SMART" id="SM00331">
    <property type="entry name" value="PP2C_SIG"/>
    <property type="match status" value="1"/>
</dbReference>
<evidence type="ECO:0000313" key="5">
    <source>
        <dbReference type="Proteomes" id="UP000198923"/>
    </source>
</evidence>
<accession>A0A1G8KSG4</accession>
<dbReference type="Proteomes" id="UP000198923">
    <property type="component" value="Unassembled WGS sequence"/>
</dbReference>
<reference evidence="4 5" key="1">
    <citation type="submission" date="2016-10" db="EMBL/GenBank/DDBJ databases">
        <authorList>
            <person name="de Groot N.N."/>
        </authorList>
    </citation>
    <scope>NUCLEOTIDE SEQUENCE [LARGE SCALE GENOMIC DNA]</scope>
    <source>
        <strain evidence="4 5">CPCC 201354</strain>
    </source>
</reference>
<proteinExistence type="predicted"/>
<dbReference type="InterPro" id="IPR052016">
    <property type="entry name" value="Bact_Sigma-Reg"/>
</dbReference>
<keyword evidence="5" id="KW-1185">Reference proteome</keyword>
<dbReference type="InterPro" id="IPR035965">
    <property type="entry name" value="PAS-like_dom_sf"/>
</dbReference>
<evidence type="ECO:0000256" key="2">
    <source>
        <dbReference type="SAM" id="MobiDB-lite"/>
    </source>
</evidence>
<dbReference type="PROSITE" id="PS50113">
    <property type="entry name" value="PAC"/>
    <property type="match status" value="1"/>
</dbReference>
<dbReference type="GO" id="GO:0016791">
    <property type="term" value="F:phosphatase activity"/>
    <property type="evidence" value="ECO:0007669"/>
    <property type="project" value="TreeGrafter"/>
</dbReference>
<sequence>MVGVMGGPQPHLPRQDDHQDDHPDGPVEAHRESGREGHQEAHREGHRAGHRDGPLTLRSDGDLTSRSPRRPALPGVGLDPEPMPADEALRLGGVFVEPPTSRGRPPRGPGLLPTQLTHAQRLGGMGWVEWNLRTGKGIWSEHVYVIFDRSPSDGPVRLHDLAAHVDPRDRTALDRLLWTAAQGREPVQAEFRIHPGAGARDVCMVLDAVFGPEGAATAVHGVVQDITERRSTERAMSEARARAAEERTVMLALRNAILPEFAPSSDLSRVKIAVRYVPAEQTARLGGDWYEAAPLPDGRLLLAVGDVSGHGLPAIAHMAKLRHALVGLTMTGRSADALLDWLNELVLHGAGASFEDATATAVVGHLDPASGVFTWAQAGHPAPILVRDGVARRLRSPSGILLGADRDLPYELARVRLRARDVLLLFTDGLVERRGRDIGVGLDLARRAAAEALAADPYGDLDGDLDGGLDRLLAAVGGPNPDDDACLLAVRLREGPRAVTMAACPV</sequence>
<dbReference type="InterPro" id="IPR001932">
    <property type="entry name" value="PPM-type_phosphatase-like_dom"/>
</dbReference>
<keyword evidence="1" id="KW-0378">Hydrolase</keyword>
<dbReference type="Pfam" id="PF07228">
    <property type="entry name" value="SpoIIE"/>
    <property type="match status" value="1"/>
</dbReference>
<dbReference type="Gene3D" id="3.30.450.20">
    <property type="entry name" value="PAS domain"/>
    <property type="match status" value="1"/>
</dbReference>
<name>A0A1G8KSG4_9ACTN</name>
<dbReference type="SUPFAM" id="SSF55785">
    <property type="entry name" value="PYP-like sensor domain (PAS domain)"/>
    <property type="match status" value="1"/>
</dbReference>
<dbReference type="AlphaFoldDB" id="A0A1G8KSG4"/>
<dbReference type="EMBL" id="FNCN01000054">
    <property type="protein sequence ID" value="SDI46326.1"/>
    <property type="molecule type" value="Genomic_DNA"/>
</dbReference>
<evidence type="ECO:0000259" key="3">
    <source>
        <dbReference type="PROSITE" id="PS50113"/>
    </source>
</evidence>
<dbReference type="SUPFAM" id="SSF81606">
    <property type="entry name" value="PP2C-like"/>
    <property type="match status" value="1"/>
</dbReference>
<feature type="region of interest" description="Disordered" evidence="2">
    <location>
        <begin position="1"/>
        <end position="86"/>
    </location>
</feature>
<evidence type="ECO:0000313" key="4">
    <source>
        <dbReference type="EMBL" id="SDI46326.1"/>
    </source>
</evidence>
<dbReference type="Gene3D" id="3.60.40.10">
    <property type="entry name" value="PPM-type phosphatase domain"/>
    <property type="match status" value="1"/>
</dbReference>
<dbReference type="PANTHER" id="PTHR43156:SF2">
    <property type="entry name" value="STAGE II SPORULATION PROTEIN E"/>
    <property type="match status" value="1"/>
</dbReference>
<dbReference type="InterPro" id="IPR000700">
    <property type="entry name" value="PAS-assoc_C"/>
</dbReference>
<dbReference type="STRING" id="504805.SAMN05421505_15412"/>
<feature type="compositionally biased region" description="Basic and acidic residues" evidence="2">
    <location>
        <begin position="13"/>
        <end position="63"/>
    </location>
</feature>
<dbReference type="PANTHER" id="PTHR43156">
    <property type="entry name" value="STAGE II SPORULATION PROTEIN E-RELATED"/>
    <property type="match status" value="1"/>
</dbReference>
<evidence type="ECO:0000256" key="1">
    <source>
        <dbReference type="ARBA" id="ARBA00022801"/>
    </source>
</evidence>
<dbReference type="InterPro" id="IPR036457">
    <property type="entry name" value="PPM-type-like_dom_sf"/>
</dbReference>